<dbReference type="KEGG" id="pmal:PMUG01_11044500"/>
<evidence type="ECO:0000313" key="2">
    <source>
        <dbReference type="EMBL" id="SCO93192.1"/>
    </source>
</evidence>
<name>A0A1D3SMT6_PLAMA</name>
<dbReference type="RefSeq" id="XP_028862630.1">
    <property type="nucleotide sequence ID" value="XM_029006107.1"/>
</dbReference>
<proteinExistence type="predicted"/>
<keyword evidence="1" id="KW-1133">Transmembrane helix</keyword>
<dbReference type="Proteomes" id="UP000219813">
    <property type="component" value="Chromosome 11"/>
</dbReference>
<keyword evidence="3" id="KW-1185">Reference proteome</keyword>
<dbReference type="OrthoDB" id="371595at2759"/>
<accession>A0A1D3SMT6</accession>
<organism evidence="2 3">
    <name type="scientific">Plasmodium malariae</name>
    <dbReference type="NCBI Taxonomy" id="5858"/>
    <lineage>
        <taxon>Eukaryota</taxon>
        <taxon>Sar</taxon>
        <taxon>Alveolata</taxon>
        <taxon>Apicomplexa</taxon>
        <taxon>Aconoidasida</taxon>
        <taxon>Haemosporida</taxon>
        <taxon>Plasmodiidae</taxon>
        <taxon>Plasmodium</taxon>
        <taxon>Plasmodium (Plasmodium)</taxon>
    </lineage>
</organism>
<protein>
    <submittedName>
        <fullName evidence="2">Uncharacterized protein</fullName>
    </submittedName>
</protein>
<feature type="transmembrane region" description="Helical" evidence="1">
    <location>
        <begin position="6"/>
        <end position="23"/>
    </location>
</feature>
<dbReference type="OMA" id="FMNEVNG"/>
<dbReference type="GeneID" id="39869907"/>
<evidence type="ECO:0000256" key="1">
    <source>
        <dbReference type="SAM" id="Phobius"/>
    </source>
</evidence>
<gene>
    <name evidence="2" type="primary">PmUG01_11044500</name>
    <name evidence="2" type="ORF">PMUG01_11044500</name>
</gene>
<evidence type="ECO:0000313" key="3">
    <source>
        <dbReference type="Proteomes" id="UP000219813"/>
    </source>
</evidence>
<feature type="transmembrane region" description="Helical" evidence="1">
    <location>
        <begin position="142"/>
        <end position="161"/>
    </location>
</feature>
<dbReference type="VEuPathDB" id="PlasmoDB:PmUG01_11044500"/>
<dbReference type="EMBL" id="LT594632">
    <property type="protein sequence ID" value="SCO93192.1"/>
    <property type="molecule type" value="Genomic_DNA"/>
</dbReference>
<sequence length="339" mass="40999">MNKGFFYFTLFYLILHKSTLLFCRKKKGKSNNMFYPFITFIIKNVSKNRKRKSKNKICTNILNYNISIPNNWKLSNVNINENTVEIDNFPLNNYSIISIDYGYSFMGLCILSKSKYIYEKIMSRHKNLIYSNNFDLPIKKNVVLFYAVYFKSYIYNFFSFFHYLFEFIYNSNILVIIGCNGLYKNYKREIPHMNKLASDIGRHICYFMNEINGKREKYAEKVSFEVRDELITLKKDDIYKREQISYFENYKFFSNGTKLDIKKENANNTLNFSLKNMVTKVKDDNNTLFSKFYNRNCKNRRDSLSSCYLLHYFLKYYERNQNFFLLPSRNVNYIFHMKK</sequence>
<dbReference type="AlphaFoldDB" id="A0A1D3SMT6"/>
<keyword evidence="1" id="KW-0812">Transmembrane</keyword>
<reference evidence="2 3" key="1">
    <citation type="submission" date="2016-06" db="EMBL/GenBank/DDBJ databases">
        <authorList>
            <consortium name="Pathogen Informatics"/>
        </authorList>
    </citation>
    <scope>NUCLEOTIDE SEQUENCE [LARGE SCALE GENOMIC DNA]</scope>
</reference>
<keyword evidence="1" id="KW-0472">Membrane</keyword>